<comment type="similarity">
    <text evidence="1 4">Belongs to the plant dirigent protein family.</text>
</comment>
<comment type="subunit">
    <text evidence="2 4">Homodimer.</text>
</comment>
<protein>
    <recommendedName>
        <fullName evidence="4">Dirigent protein</fullName>
    </recommendedName>
</protein>
<evidence type="ECO:0000256" key="3">
    <source>
        <dbReference type="ARBA" id="ARBA00022525"/>
    </source>
</evidence>
<keyword evidence="4" id="KW-0052">Apoplast</keyword>
<evidence type="ECO:0000256" key="2">
    <source>
        <dbReference type="ARBA" id="ARBA00011738"/>
    </source>
</evidence>
<organism evidence="5 6">
    <name type="scientific">Genlisea aurea</name>
    <dbReference type="NCBI Taxonomy" id="192259"/>
    <lineage>
        <taxon>Eukaryota</taxon>
        <taxon>Viridiplantae</taxon>
        <taxon>Streptophyta</taxon>
        <taxon>Embryophyta</taxon>
        <taxon>Tracheophyta</taxon>
        <taxon>Spermatophyta</taxon>
        <taxon>Magnoliopsida</taxon>
        <taxon>eudicotyledons</taxon>
        <taxon>Gunneridae</taxon>
        <taxon>Pentapetalae</taxon>
        <taxon>asterids</taxon>
        <taxon>lamiids</taxon>
        <taxon>Lamiales</taxon>
        <taxon>Lentibulariaceae</taxon>
        <taxon>Genlisea</taxon>
    </lineage>
</organism>
<comment type="function">
    <text evidence="4">Dirigent proteins impart stereoselectivity on the phenoxy radical-coupling reaction, yielding optically active lignans from two molecules of coniferyl alcohol in the biosynthesis of lignans, flavonolignans, and alkaloids and thus plays a central role in plant secondary metabolism.</text>
</comment>
<dbReference type="AlphaFoldDB" id="S8CK59"/>
<feature type="non-terminal residue" evidence="5">
    <location>
        <position position="1"/>
    </location>
</feature>
<evidence type="ECO:0000313" key="6">
    <source>
        <dbReference type="Proteomes" id="UP000015453"/>
    </source>
</evidence>
<reference evidence="5 6" key="1">
    <citation type="journal article" date="2013" name="BMC Genomics">
        <title>The miniature genome of a carnivorous plant Genlisea aurea contains a low number of genes and short non-coding sequences.</title>
        <authorList>
            <person name="Leushkin E.V."/>
            <person name="Sutormin R.A."/>
            <person name="Nabieva E.R."/>
            <person name="Penin A.A."/>
            <person name="Kondrashov A.S."/>
            <person name="Logacheva M.D."/>
        </authorList>
    </citation>
    <scope>NUCLEOTIDE SEQUENCE [LARGE SCALE GENOMIC DNA]</scope>
</reference>
<dbReference type="EMBL" id="AUSU01004430">
    <property type="protein sequence ID" value="EPS65091.1"/>
    <property type="molecule type" value="Genomic_DNA"/>
</dbReference>
<evidence type="ECO:0000313" key="5">
    <source>
        <dbReference type="EMBL" id="EPS65091.1"/>
    </source>
</evidence>
<proteinExistence type="inferred from homology"/>
<dbReference type="OrthoDB" id="1864232at2759"/>
<name>S8CK59_9LAMI</name>
<dbReference type="PANTHER" id="PTHR21495">
    <property type="entry name" value="NUCLEOPORIN-RELATED"/>
    <property type="match status" value="1"/>
</dbReference>
<evidence type="ECO:0000256" key="1">
    <source>
        <dbReference type="ARBA" id="ARBA00010746"/>
    </source>
</evidence>
<keyword evidence="6" id="KW-1185">Reference proteome</keyword>
<comment type="subcellular location">
    <subcellularLocation>
        <location evidence="4">Secreted</location>
        <location evidence="4">Extracellular space</location>
        <location evidence="4">Apoplast</location>
    </subcellularLocation>
</comment>
<evidence type="ECO:0000256" key="4">
    <source>
        <dbReference type="RuleBase" id="RU363099"/>
    </source>
</evidence>
<dbReference type="Gene3D" id="2.40.480.10">
    <property type="entry name" value="Allene oxide cyclase-like"/>
    <property type="match status" value="1"/>
</dbReference>
<accession>S8CK59</accession>
<dbReference type="GO" id="GO:0048046">
    <property type="term" value="C:apoplast"/>
    <property type="evidence" value="ECO:0007669"/>
    <property type="project" value="UniProtKB-SubCell"/>
</dbReference>
<dbReference type="InterPro" id="IPR044859">
    <property type="entry name" value="Allene_oxi_cyc_Dirigent"/>
</dbReference>
<dbReference type="GO" id="GO:0009699">
    <property type="term" value="P:phenylpropanoid biosynthetic process"/>
    <property type="evidence" value="ECO:0007669"/>
    <property type="project" value="UniProtKB-ARBA"/>
</dbReference>
<keyword evidence="3 4" id="KW-0964">Secreted</keyword>
<comment type="caution">
    <text evidence="5">The sequence shown here is derived from an EMBL/GenBank/DDBJ whole genome shotgun (WGS) entry which is preliminary data.</text>
</comment>
<dbReference type="InterPro" id="IPR004265">
    <property type="entry name" value="Dirigent"/>
</dbReference>
<dbReference type="Pfam" id="PF03018">
    <property type="entry name" value="Dirigent"/>
    <property type="match status" value="1"/>
</dbReference>
<sequence length="175" mass="18959">AAEGDGNEFFWREMARSELGLGEEKLSHLRFFFHDVMTGKHPTVVRVAEAVISNSSVTQFGSVFLFDDALTLGLNGKNSTAAVVGRAQGIYASADLSELGLLMVLNFSFTRGKFNGSTLSVLGRNAVFSGVRELPIVGGSGAFRFARGYARAVTRQIDFATGNAVVEYNVYAFHY</sequence>
<dbReference type="Proteomes" id="UP000015453">
    <property type="component" value="Unassembled WGS sequence"/>
</dbReference>
<gene>
    <name evidence="5" type="ORF">M569_09689</name>
</gene>